<keyword evidence="2" id="KW-0576">Peroxisome</keyword>
<proteinExistence type="predicted"/>
<evidence type="ECO:0000313" key="5">
    <source>
        <dbReference type="Proteomes" id="UP001652620"/>
    </source>
</evidence>
<feature type="domain" description="AMP-binding enzyme C-terminal" evidence="4">
    <location>
        <begin position="447"/>
        <end position="524"/>
    </location>
</feature>
<feature type="domain" description="AMP-dependent synthetase/ligase" evidence="3">
    <location>
        <begin position="39"/>
        <end position="395"/>
    </location>
</feature>
<evidence type="ECO:0000259" key="3">
    <source>
        <dbReference type="Pfam" id="PF00501"/>
    </source>
</evidence>
<dbReference type="PANTHER" id="PTHR24096">
    <property type="entry name" value="LONG-CHAIN-FATTY-ACID--COA LIGASE"/>
    <property type="match status" value="1"/>
</dbReference>
<organism evidence="5 6">
    <name type="scientific">Bactrocera dorsalis</name>
    <name type="common">Oriental fruit fly</name>
    <name type="synonym">Dacus dorsalis</name>
    <dbReference type="NCBI Taxonomy" id="27457"/>
    <lineage>
        <taxon>Eukaryota</taxon>
        <taxon>Metazoa</taxon>
        <taxon>Ecdysozoa</taxon>
        <taxon>Arthropoda</taxon>
        <taxon>Hexapoda</taxon>
        <taxon>Insecta</taxon>
        <taxon>Pterygota</taxon>
        <taxon>Neoptera</taxon>
        <taxon>Endopterygota</taxon>
        <taxon>Diptera</taxon>
        <taxon>Brachycera</taxon>
        <taxon>Muscomorpha</taxon>
        <taxon>Tephritoidea</taxon>
        <taxon>Tephritidae</taxon>
        <taxon>Bactrocera</taxon>
        <taxon>Bactrocera</taxon>
    </lineage>
</organism>
<accession>A0ABM3J7N1</accession>
<dbReference type="InterPro" id="IPR000873">
    <property type="entry name" value="AMP-dep_synth/lig_dom"/>
</dbReference>
<gene>
    <name evidence="6" type="primary">LOC125776557</name>
</gene>
<dbReference type="Pfam" id="PF00501">
    <property type="entry name" value="AMP-binding"/>
    <property type="match status" value="1"/>
</dbReference>
<reference evidence="5" key="1">
    <citation type="submission" date="2025-05" db="UniProtKB">
        <authorList>
            <consortium name="RefSeq"/>
        </authorList>
    </citation>
    <scope>NUCLEOTIDE SEQUENCE [LARGE SCALE GENOMIC DNA]</scope>
</reference>
<dbReference type="Pfam" id="PF13193">
    <property type="entry name" value="AMP-binding_C"/>
    <property type="match status" value="1"/>
</dbReference>
<evidence type="ECO:0000313" key="6">
    <source>
        <dbReference type="RefSeq" id="XP_049305235.1"/>
    </source>
</evidence>
<dbReference type="InterPro" id="IPR025110">
    <property type="entry name" value="AMP-bd_C"/>
</dbReference>
<dbReference type="PANTHER" id="PTHR24096:SF353">
    <property type="entry name" value="GH16244P-RELATED"/>
    <property type="match status" value="1"/>
</dbReference>
<protein>
    <submittedName>
        <fullName evidence="6">Uncharacterized protein LOC125776557</fullName>
    </submittedName>
</protein>
<reference evidence="6" key="2">
    <citation type="submission" date="2025-08" db="UniProtKB">
        <authorList>
            <consortium name="RefSeq"/>
        </authorList>
    </citation>
    <scope>IDENTIFICATION</scope>
    <source>
        <tissue evidence="6">Adult</tissue>
    </source>
</reference>
<dbReference type="Gene3D" id="3.40.50.12780">
    <property type="entry name" value="N-terminal domain of ligase-like"/>
    <property type="match status" value="1"/>
</dbReference>
<dbReference type="Proteomes" id="UP001652620">
    <property type="component" value="Chromosome 2"/>
</dbReference>
<comment type="subcellular location">
    <subcellularLocation>
        <location evidence="1">Peroxisome</location>
    </subcellularLocation>
</comment>
<sequence>MFEIDASIGATYDADSKEWLGPKFVDFYDHNASVGRILFEQMRRCPHSICQISDSEQTSLTYEEALMQAIRVAEHFRKLGLTQRDIVGVVARNTTHLMAVALACFFNGIALHAVNPNLEEKSVKSLFETTKPKYIFFDGQDYAKVERATNDLETNLYTLSNHLSKVPSVKDLLKPTGSEHTFTPAILEDGPNQTLAILCSSGTTGVPKAVTISNHKRFFDMFHFLNSEDVFFVLSTLDWLTGLIMLIASIGFGAKRIITERPFDAGYFLKLIPEYKITFTIIAPPLLAVLLNHQSITVEKLDSLRYLLYGGGNCSTHIQQGFQKYLSHARMIFAYGLTEFEAVLTMNCKLLEKPQAVGRLQPGYKAKIIDESGKRLSAGEVGEICCQHSRQWLGYHNNNVATEAIYKTDGWFHTGDLGFFDTDGYLHVIDRKKNILKYFGMQYCTKEIEEVIVQMPHVTEVCVFGISRDDVGDAAAAAVVKIPGSSLNAPDVIRHVKEHFEATYKHLHGGAVIVEELPKLGNSKLNRKAIKEMFLSSQTRNSNTVF</sequence>
<keyword evidence="5" id="KW-1185">Reference proteome</keyword>
<dbReference type="Gene3D" id="3.30.300.30">
    <property type="match status" value="1"/>
</dbReference>
<evidence type="ECO:0000256" key="1">
    <source>
        <dbReference type="ARBA" id="ARBA00004275"/>
    </source>
</evidence>
<dbReference type="InterPro" id="IPR045851">
    <property type="entry name" value="AMP-bd_C_sf"/>
</dbReference>
<evidence type="ECO:0000259" key="4">
    <source>
        <dbReference type="Pfam" id="PF13193"/>
    </source>
</evidence>
<dbReference type="InterPro" id="IPR020845">
    <property type="entry name" value="AMP-binding_CS"/>
</dbReference>
<dbReference type="RefSeq" id="XP_049305235.1">
    <property type="nucleotide sequence ID" value="XM_049449278.1"/>
</dbReference>
<dbReference type="InterPro" id="IPR042099">
    <property type="entry name" value="ANL_N_sf"/>
</dbReference>
<dbReference type="PROSITE" id="PS00455">
    <property type="entry name" value="AMP_BINDING"/>
    <property type="match status" value="1"/>
</dbReference>
<dbReference type="GeneID" id="125776557"/>
<dbReference type="SUPFAM" id="SSF56801">
    <property type="entry name" value="Acetyl-CoA synthetase-like"/>
    <property type="match status" value="1"/>
</dbReference>
<evidence type="ECO:0000256" key="2">
    <source>
        <dbReference type="ARBA" id="ARBA00023140"/>
    </source>
</evidence>
<name>A0ABM3J7N1_BACDO</name>